<dbReference type="Proteomes" id="UP000828924">
    <property type="component" value="Chromosome"/>
</dbReference>
<dbReference type="PRINTS" id="PR00839">
    <property type="entry name" value="V8PROTEASE"/>
</dbReference>
<dbReference type="RefSeq" id="WP_242328913.1">
    <property type="nucleotide sequence ID" value="NZ_CP071872.1"/>
</dbReference>
<dbReference type="SUPFAM" id="SSF50494">
    <property type="entry name" value="Trypsin-like serine proteases"/>
    <property type="match status" value="1"/>
</dbReference>
<keyword evidence="2 6" id="KW-0645">Protease</keyword>
<protein>
    <recommendedName>
        <fullName evidence="6">Serine protease</fullName>
        <ecNumber evidence="6">3.4.21.-</ecNumber>
    </recommendedName>
</protein>
<proteinExistence type="inferred from homology"/>
<sequence length="207" mass="22503">MNNEGNHGSGALVGDRLVLTAGHVVPWQSEEWWMRFVPAYYNGQSLHGAGVRSYVSDVQGYNPDLSGGESAGYDWAICRLYEPLGTVDRLGHFGTKTYNPAWNGQGFWNNMGYPINMWFLGASLQGFIAVEDTDDDINGGLEIEHYGDTTKGNSGGPLFAFFGEGQPRITAVQSGYQAEDEDMGPINVAAGGPGMSRLVAWGRTNWP</sequence>
<dbReference type="InterPro" id="IPR009003">
    <property type="entry name" value="Peptidase_S1_PA"/>
</dbReference>
<dbReference type="InterPro" id="IPR008256">
    <property type="entry name" value="Peptidase_S1B"/>
</dbReference>
<evidence type="ECO:0000256" key="3">
    <source>
        <dbReference type="ARBA" id="ARBA00022729"/>
    </source>
</evidence>
<keyword evidence="5 6" id="KW-0720">Serine protease</keyword>
<dbReference type="Pfam" id="PF13365">
    <property type="entry name" value="Trypsin_2"/>
    <property type="match status" value="1"/>
</dbReference>
<dbReference type="InterPro" id="IPR050966">
    <property type="entry name" value="Glutamyl_endopeptidase"/>
</dbReference>
<evidence type="ECO:0000256" key="2">
    <source>
        <dbReference type="ARBA" id="ARBA00022670"/>
    </source>
</evidence>
<evidence type="ECO:0000256" key="6">
    <source>
        <dbReference type="RuleBase" id="RU004296"/>
    </source>
</evidence>
<gene>
    <name evidence="7" type="ORF">J4032_01805</name>
</gene>
<dbReference type="Gene3D" id="2.40.10.10">
    <property type="entry name" value="Trypsin-like serine proteases"/>
    <property type="match status" value="2"/>
</dbReference>
<dbReference type="PANTHER" id="PTHR15462">
    <property type="entry name" value="SERINE PROTEASE"/>
    <property type="match status" value="1"/>
</dbReference>
<organism evidence="7 8">
    <name type="scientific">Streptomyces formicae</name>
    <dbReference type="NCBI Taxonomy" id="1616117"/>
    <lineage>
        <taxon>Bacteria</taxon>
        <taxon>Bacillati</taxon>
        <taxon>Actinomycetota</taxon>
        <taxon>Actinomycetes</taxon>
        <taxon>Kitasatosporales</taxon>
        <taxon>Streptomycetaceae</taxon>
        <taxon>Streptomyces</taxon>
    </lineage>
</organism>
<evidence type="ECO:0000256" key="1">
    <source>
        <dbReference type="ARBA" id="ARBA00008764"/>
    </source>
</evidence>
<dbReference type="InterPro" id="IPR043504">
    <property type="entry name" value="Peptidase_S1_PA_chymotrypsin"/>
</dbReference>
<accession>A0ABY3WCV9</accession>
<name>A0ABY3WCV9_9ACTN</name>
<comment type="similarity">
    <text evidence="1 6">Belongs to the peptidase S1B family.</text>
</comment>
<evidence type="ECO:0000256" key="4">
    <source>
        <dbReference type="ARBA" id="ARBA00022801"/>
    </source>
</evidence>
<evidence type="ECO:0000313" key="8">
    <source>
        <dbReference type="Proteomes" id="UP000828924"/>
    </source>
</evidence>
<keyword evidence="3" id="KW-0732">Signal</keyword>
<reference evidence="7 8" key="1">
    <citation type="submission" date="2021-03" db="EMBL/GenBank/DDBJ databases">
        <title>Complete genome of Streptomyces formicae strain 1H-GS9 (DSM 100524).</title>
        <authorList>
            <person name="Atanasov K.E."/>
            <person name="Altabella T."/>
            <person name="Ferrer A."/>
        </authorList>
    </citation>
    <scope>NUCLEOTIDE SEQUENCE [LARGE SCALE GENOMIC DNA]</scope>
    <source>
        <strain evidence="7 8">1H-GS9</strain>
    </source>
</reference>
<evidence type="ECO:0000256" key="5">
    <source>
        <dbReference type="ARBA" id="ARBA00022825"/>
    </source>
</evidence>
<evidence type="ECO:0000313" key="7">
    <source>
        <dbReference type="EMBL" id="UNM10408.1"/>
    </source>
</evidence>
<dbReference type="EMBL" id="CP071872">
    <property type="protein sequence ID" value="UNM10408.1"/>
    <property type="molecule type" value="Genomic_DNA"/>
</dbReference>
<dbReference type="EC" id="3.4.21.-" evidence="6"/>
<keyword evidence="8" id="KW-1185">Reference proteome</keyword>
<dbReference type="PANTHER" id="PTHR15462:SF8">
    <property type="entry name" value="SERINE PROTEASE"/>
    <property type="match status" value="1"/>
</dbReference>
<keyword evidence="4 6" id="KW-0378">Hydrolase</keyword>